<dbReference type="InterPro" id="IPR002123">
    <property type="entry name" value="Plipid/glycerol_acylTrfase"/>
</dbReference>
<dbReference type="STRING" id="1391653.AKJ08_2911"/>
<reference evidence="2 3" key="1">
    <citation type="submission" date="2015-08" db="EMBL/GenBank/DDBJ databases">
        <authorList>
            <person name="Babu N.S."/>
            <person name="Beckwith C.J."/>
            <person name="Beseler K.G."/>
            <person name="Brison A."/>
            <person name="Carone J.V."/>
            <person name="Caskin T.P."/>
            <person name="Diamond M."/>
            <person name="Durham M.E."/>
            <person name="Foxe J.M."/>
            <person name="Go M."/>
            <person name="Henderson B.A."/>
            <person name="Jones I.B."/>
            <person name="McGettigan J.A."/>
            <person name="Micheletti S.J."/>
            <person name="Nasrallah M.E."/>
            <person name="Ortiz D."/>
            <person name="Piller C.R."/>
            <person name="Privatt S.R."/>
            <person name="Schneider S.L."/>
            <person name="Sharp S."/>
            <person name="Smith T.C."/>
            <person name="Stanton J.D."/>
            <person name="Ullery H.E."/>
            <person name="Wilson R.J."/>
            <person name="Serrano M.G."/>
            <person name="Buck G."/>
            <person name="Lee V."/>
            <person name="Wang Y."/>
            <person name="Carvalho R."/>
            <person name="Voegtly L."/>
            <person name="Shi R."/>
            <person name="Duckworth R."/>
            <person name="Johnson A."/>
            <person name="Loviza R."/>
            <person name="Walstead R."/>
            <person name="Shah Z."/>
            <person name="Kiflezghi M."/>
            <person name="Wade K."/>
            <person name="Ball S.L."/>
            <person name="Bradley K.W."/>
            <person name="Asai D.J."/>
            <person name="Bowman C.A."/>
            <person name="Russell D.A."/>
            <person name="Pope W.H."/>
            <person name="Jacobs-Sera D."/>
            <person name="Hendrix R.W."/>
            <person name="Hatfull G.F."/>
        </authorList>
    </citation>
    <scope>NUCLEOTIDE SEQUENCE [LARGE SCALE GENOMIC DNA]</scope>
    <source>
        <strain evidence="2 3">DSM 27710</strain>
    </source>
</reference>
<keyword evidence="2" id="KW-0808">Transferase</keyword>
<dbReference type="RefSeq" id="WP_050726678.1">
    <property type="nucleotide sequence ID" value="NZ_CP012332.1"/>
</dbReference>
<dbReference type="EMBL" id="CP012332">
    <property type="protein sequence ID" value="AKU92524.1"/>
    <property type="molecule type" value="Genomic_DNA"/>
</dbReference>
<evidence type="ECO:0000313" key="3">
    <source>
        <dbReference type="Proteomes" id="UP000055590"/>
    </source>
</evidence>
<dbReference type="PANTHER" id="PTHR22753">
    <property type="entry name" value="TRANSMEMBRANE PROTEIN 68"/>
    <property type="match status" value="1"/>
</dbReference>
<protein>
    <submittedName>
        <fullName evidence="2">1-acyl-sn-glycerol-3-phosphate acyltransferase</fullName>
    </submittedName>
</protein>
<dbReference type="SUPFAM" id="SSF69593">
    <property type="entry name" value="Glycerol-3-phosphate (1)-acyltransferase"/>
    <property type="match status" value="1"/>
</dbReference>
<dbReference type="CDD" id="cd07987">
    <property type="entry name" value="LPLAT_MGAT-like"/>
    <property type="match status" value="1"/>
</dbReference>
<accession>A0A0K1PHC5</accession>
<dbReference type="KEGG" id="vin:AKJ08_2911"/>
<evidence type="ECO:0000259" key="1">
    <source>
        <dbReference type="SMART" id="SM00563"/>
    </source>
</evidence>
<name>A0A0K1PHC5_9BACT</name>
<proteinExistence type="predicted"/>
<gene>
    <name evidence="2" type="ORF">AKJ08_2911</name>
</gene>
<dbReference type="GO" id="GO:0016020">
    <property type="term" value="C:membrane"/>
    <property type="evidence" value="ECO:0007669"/>
    <property type="project" value="TreeGrafter"/>
</dbReference>
<feature type="domain" description="Phospholipid/glycerol acyltransferase" evidence="1">
    <location>
        <begin position="70"/>
        <end position="186"/>
    </location>
</feature>
<dbReference type="SMART" id="SM00563">
    <property type="entry name" value="PlsC"/>
    <property type="match status" value="1"/>
</dbReference>
<dbReference type="PANTHER" id="PTHR22753:SF14">
    <property type="entry name" value="MONOACYLGLYCEROL_DIACYLGLYCEROL O-ACYLTRANSFERASE"/>
    <property type="match status" value="1"/>
</dbReference>
<evidence type="ECO:0000313" key="2">
    <source>
        <dbReference type="EMBL" id="AKU92524.1"/>
    </source>
</evidence>
<dbReference type="Proteomes" id="UP000055590">
    <property type="component" value="Chromosome"/>
</dbReference>
<keyword evidence="2" id="KW-0012">Acyltransferase</keyword>
<organism evidence="2 3">
    <name type="scientific">Vulgatibacter incomptus</name>
    <dbReference type="NCBI Taxonomy" id="1391653"/>
    <lineage>
        <taxon>Bacteria</taxon>
        <taxon>Pseudomonadati</taxon>
        <taxon>Myxococcota</taxon>
        <taxon>Myxococcia</taxon>
        <taxon>Myxococcales</taxon>
        <taxon>Cystobacterineae</taxon>
        <taxon>Vulgatibacteraceae</taxon>
        <taxon>Vulgatibacter</taxon>
    </lineage>
</organism>
<dbReference type="GO" id="GO:0016746">
    <property type="term" value="F:acyltransferase activity"/>
    <property type="evidence" value="ECO:0007669"/>
    <property type="project" value="UniProtKB-KW"/>
</dbReference>
<dbReference type="Pfam" id="PF01553">
    <property type="entry name" value="Acyltransferase"/>
    <property type="match status" value="1"/>
</dbReference>
<dbReference type="AlphaFoldDB" id="A0A0K1PHC5"/>
<keyword evidence="3" id="KW-1185">Reference proteome</keyword>
<sequence>MTELAENLLSDEERERLRELPVRDPGTGYDAFGLSLDSVAIALAAARPFYERYFRVLSHGAEHVPTEGPVILAANHSGTLPFDAAMLWTDSVRKVGRVARPVGDFFVSDLPFIGTFFNRAGMVGGARENVRALLDAGEVVMIFPEGVPGIGKPYYERYRLQHWRVGHAELAIRHRAPVVPVAIVGAEEQMPQLAKLRKLGKLVGAPYLPITLTPFPLPVRYRIYYGEPIPLHERYSLADADNAEAVREAAATVKAAVQSLVDRGLAERTGIFR</sequence>